<sequence length="69" mass="7242">MLNTDVFLASLAYSLMGIVVFVATFIIVDLLTPGKLWQEVIEKQNRAVASMAGAVAIAIAIIVAAAIHG</sequence>
<protein>
    <submittedName>
        <fullName evidence="8">DUF350 domain-containing protein</fullName>
    </submittedName>
</protein>
<dbReference type="Pfam" id="PF03994">
    <property type="entry name" value="DUF350"/>
    <property type="match status" value="1"/>
</dbReference>
<reference evidence="8 9" key="1">
    <citation type="submission" date="2021-08" db="EMBL/GenBank/DDBJ databases">
        <title>Comparative Genomics Analysis of the Genus Qipengyuania Reveals Extensive Genetic Diversity and Metabolic Versatility, Including the Description of Fifteen Novel Species.</title>
        <authorList>
            <person name="Liu Y."/>
        </authorList>
    </citation>
    <scope>NUCLEOTIDE SEQUENCE [LARGE SCALE GENOMIC DNA]</scope>
    <source>
        <strain evidence="8 9">1NDH13</strain>
    </source>
</reference>
<evidence type="ECO:0000313" key="9">
    <source>
        <dbReference type="Proteomes" id="UP000824281"/>
    </source>
</evidence>
<feature type="transmembrane region" description="Helical" evidence="7">
    <location>
        <begin position="48"/>
        <end position="67"/>
    </location>
</feature>
<evidence type="ECO:0000256" key="2">
    <source>
        <dbReference type="ARBA" id="ARBA00005779"/>
    </source>
</evidence>
<keyword evidence="9" id="KW-1185">Reference proteome</keyword>
<keyword evidence="4 7" id="KW-0812">Transmembrane</keyword>
<name>A0ABX8ZIV9_9SPHN</name>
<evidence type="ECO:0000256" key="1">
    <source>
        <dbReference type="ARBA" id="ARBA00004651"/>
    </source>
</evidence>
<evidence type="ECO:0000256" key="6">
    <source>
        <dbReference type="ARBA" id="ARBA00023136"/>
    </source>
</evidence>
<evidence type="ECO:0000256" key="5">
    <source>
        <dbReference type="ARBA" id="ARBA00022989"/>
    </source>
</evidence>
<dbReference type="EMBL" id="CP081295">
    <property type="protein sequence ID" value="QZD88945.1"/>
    <property type="molecule type" value="Genomic_DNA"/>
</dbReference>
<keyword evidence="6 7" id="KW-0472">Membrane</keyword>
<accession>A0ABX8ZIV9</accession>
<keyword evidence="3" id="KW-1003">Cell membrane</keyword>
<evidence type="ECO:0000256" key="7">
    <source>
        <dbReference type="SAM" id="Phobius"/>
    </source>
</evidence>
<gene>
    <name evidence="8" type="ORF">K3148_08795</name>
</gene>
<evidence type="ECO:0000256" key="4">
    <source>
        <dbReference type="ARBA" id="ARBA00022692"/>
    </source>
</evidence>
<dbReference type="RefSeq" id="WP_221424455.1">
    <property type="nucleotide sequence ID" value="NZ_CP081295.1"/>
</dbReference>
<dbReference type="InterPro" id="IPR007140">
    <property type="entry name" value="DUF350"/>
</dbReference>
<evidence type="ECO:0000313" key="8">
    <source>
        <dbReference type="EMBL" id="QZD88945.1"/>
    </source>
</evidence>
<evidence type="ECO:0000256" key="3">
    <source>
        <dbReference type="ARBA" id="ARBA00022475"/>
    </source>
</evidence>
<feature type="transmembrane region" description="Helical" evidence="7">
    <location>
        <begin position="6"/>
        <end position="28"/>
    </location>
</feature>
<comment type="subcellular location">
    <subcellularLocation>
        <location evidence="1">Cell membrane</location>
        <topology evidence="1">Multi-pass membrane protein</topology>
    </subcellularLocation>
</comment>
<organism evidence="8 9">
    <name type="scientific">Qipengyuania aurantiaca</name>
    <dbReference type="NCBI Taxonomy" id="2867233"/>
    <lineage>
        <taxon>Bacteria</taxon>
        <taxon>Pseudomonadati</taxon>
        <taxon>Pseudomonadota</taxon>
        <taxon>Alphaproteobacteria</taxon>
        <taxon>Sphingomonadales</taxon>
        <taxon>Erythrobacteraceae</taxon>
        <taxon>Qipengyuania</taxon>
    </lineage>
</organism>
<dbReference type="Proteomes" id="UP000824281">
    <property type="component" value="Chromosome"/>
</dbReference>
<keyword evidence="5 7" id="KW-1133">Transmembrane helix</keyword>
<proteinExistence type="inferred from homology"/>
<comment type="similarity">
    <text evidence="2">Belongs to the UPF0719 family.</text>
</comment>